<dbReference type="Proteomes" id="UP000199147">
    <property type="component" value="Unassembled WGS sequence"/>
</dbReference>
<reference evidence="3" key="1">
    <citation type="submission" date="2015-07" db="EMBL/GenBank/DDBJ databases">
        <authorList>
            <person name="Urmite Genomes"/>
        </authorList>
    </citation>
    <scope>NUCLEOTIDE SEQUENCE [LARGE SCALE GENOMIC DNA]</scope>
    <source>
        <strain evidence="3">type strain: ATCC 49404</strain>
    </source>
</reference>
<organism evidence="2 3">
    <name type="scientific">Mycolicibacterium neworleansense</name>
    <dbReference type="NCBI Taxonomy" id="146018"/>
    <lineage>
        <taxon>Bacteria</taxon>
        <taxon>Bacillati</taxon>
        <taxon>Actinomycetota</taxon>
        <taxon>Actinomycetes</taxon>
        <taxon>Mycobacteriales</taxon>
        <taxon>Mycobacteriaceae</taxon>
        <taxon>Mycolicibacterium</taxon>
    </lineage>
</organism>
<evidence type="ECO:0008006" key="4">
    <source>
        <dbReference type="Google" id="ProtNLM"/>
    </source>
</evidence>
<keyword evidence="1" id="KW-0472">Membrane</keyword>
<dbReference type="STRING" id="146018.BN2156_04989"/>
<dbReference type="AlphaFoldDB" id="A0A0H5RVY7"/>
<dbReference type="EMBL" id="CWKH01000003">
    <property type="protein sequence ID" value="CRZ18088.1"/>
    <property type="molecule type" value="Genomic_DNA"/>
</dbReference>
<evidence type="ECO:0000256" key="1">
    <source>
        <dbReference type="SAM" id="Phobius"/>
    </source>
</evidence>
<evidence type="ECO:0000313" key="2">
    <source>
        <dbReference type="EMBL" id="CRZ18088.1"/>
    </source>
</evidence>
<name>A0A0H5RVY7_9MYCO</name>
<keyword evidence="1" id="KW-0812">Transmembrane</keyword>
<proteinExistence type="predicted"/>
<evidence type="ECO:0000313" key="3">
    <source>
        <dbReference type="Proteomes" id="UP000199147"/>
    </source>
</evidence>
<protein>
    <recommendedName>
        <fullName evidence="4">Transmembrane protein</fullName>
    </recommendedName>
</protein>
<feature type="transmembrane region" description="Helical" evidence="1">
    <location>
        <begin position="46"/>
        <end position="64"/>
    </location>
</feature>
<feature type="transmembrane region" description="Helical" evidence="1">
    <location>
        <begin position="21"/>
        <end position="40"/>
    </location>
</feature>
<gene>
    <name evidence="2" type="ORF">BN2156_04989</name>
</gene>
<keyword evidence="3" id="KW-1185">Reference proteome</keyword>
<dbReference type="RefSeq" id="WP_090518527.1">
    <property type="nucleotide sequence ID" value="NZ_CWKH01000003.1"/>
</dbReference>
<dbReference type="OrthoDB" id="4578833at2"/>
<sequence length="67" mass="6880">MAKEIDPIRAQGALAVLKQHPGMVLFAASPALIVLGAVWWLAGPGWAGLLLVALVLAGGAALLLKRN</sequence>
<keyword evidence="1" id="KW-1133">Transmembrane helix</keyword>
<accession>A0A0H5RVY7</accession>